<evidence type="ECO:0000313" key="3">
    <source>
        <dbReference type="Proteomes" id="UP001141327"/>
    </source>
</evidence>
<feature type="compositionally biased region" description="Low complexity" evidence="1">
    <location>
        <begin position="181"/>
        <end position="194"/>
    </location>
</feature>
<dbReference type="Proteomes" id="UP001141327">
    <property type="component" value="Unassembled WGS sequence"/>
</dbReference>
<gene>
    <name evidence="2" type="ORF">PAPYR_204</name>
</gene>
<feature type="region of interest" description="Disordered" evidence="1">
    <location>
        <begin position="549"/>
        <end position="576"/>
    </location>
</feature>
<feature type="compositionally biased region" description="Low complexity" evidence="1">
    <location>
        <begin position="213"/>
        <end position="222"/>
    </location>
</feature>
<keyword evidence="3" id="KW-1185">Reference proteome</keyword>
<dbReference type="InterPro" id="IPR035979">
    <property type="entry name" value="RBD_domain_sf"/>
</dbReference>
<feature type="compositionally biased region" description="Pro residues" evidence="1">
    <location>
        <begin position="341"/>
        <end position="356"/>
    </location>
</feature>
<dbReference type="InterPro" id="IPR019416">
    <property type="entry name" value="NCBP3"/>
</dbReference>
<feature type="compositionally biased region" description="Polar residues" evidence="1">
    <location>
        <begin position="37"/>
        <end position="46"/>
    </location>
</feature>
<feature type="region of interest" description="Disordered" evidence="1">
    <location>
        <begin position="167"/>
        <end position="247"/>
    </location>
</feature>
<sequence>MESSSVDLEPSRTTLVTLTDKSKRPVLLLRDLIPSEHSASAEQSSIAPTSDTAAPPTRTRRAPRGVYVPAPVRERMQRDQAERDQRLQSSPAPSQAQAPVPPSPATPTTPPPSGPSAPSPAAPSPARKVSPAPPPAAPHPRAEPRGARWSENRELVDQDCEALRLAWFGSPDATPATRRGSSNSPAPSTPADSAADWRSRDPQPPPPSDRKSPAAPAEPAQPSNWRLRSTPPGRAAPATSPSPLVLAANPPMSLAEMVRQQGGTVIELDGHDEDFFAHSLNYRHPSAPPAAAGAPSASPPPPAGPSLPPAAPAQPQGRREPEKVCEQPPAAVRSRGSEAPHPLPPRGDAPVDPAPPEGCKLLRQDDADDIGLPLRADDRAPKTKRTRGREAEPRHEPPVAKESPVIEVGFSFASGNPQSAHSGGGGWAGAQAAAARMEEPGLEHILLVSDFPPQFNTGHIEEFLKPCKAQVRVKWIDDTNALAIFPSAETARQALQTLSHPMIHLSSLRTASQEIRDLALCRHGFGSARDPAAPRPATDPTVARRLIQSVLGKPKASPDPNPSPSSSPTAVVLPES</sequence>
<feature type="region of interest" description="Disordered" evidence="1">
    <location>
        <begin position="277"/>
        <end position="400"/>
    </location>
</feature>
<evidence type="ECO:0000256" key="1">
    <source>
        <dbReference type="SAM" id="MobiDB-lite"/>
    </source>
</evidence>
<dbReference type="Pfam" id="PF10309">
    <property type="entry name" value="NCBP3"/>
    <property type="match status" value="1"/>
</dbReference>
<reference evidence="2" key="1">
    <citation type="journal article" date="2022" name="bioRxiv">
        <title>Genomics of Preaxostyla Flagellates Illuminates Evolutionary Transitions and the Path Towards Mitochondrial Loss.</title>
        <authorList>
            <person name="Novak L.V.F."/>
            <person name="Treitli S.C."/>
            <person name="Pyrih J."/>
            <person name="Halakuc P."/>
            <person name="Pipaliya S.V."/>
            <person name="Vacek V."/>
            <person name="Brzon O."/>
            <person name="Soukal P."/>
            <person name="Eme L."/>
            <person name="Dacks J.B."/>
            <person name="Karnkowska A."/>
            <person name="Elias M."/>
            <person name="Hampl V."/>
        </authorList>
    </citation>
    <scope>NUCLEOTIDE SEQUENCE</scope>
    <source>
        <strain evidence="2">RCP-MX</strain>
    </source>
</reference>
<protein>
    <submittedName>
        <fullName evidence="2">Uncharacterized protein</fullName>
    </submittedName>
</protein>
<dbReference type="InterPro" id="IPR012677">
    <property type="entry name" value="Nucleotide-bd_a/b_plait_sf"/>
</dbReference>
<feature type="compositionally biased region" description="Basic and acidic residues" evidence="1">
    <location>
        <begin position="140"/>
        <end position="154"/>
    </location>
</feature>
<evidence type="ECO:0000313" key="2">
    <source>
        <dbReference type="EMBL" id="KAJ4462974.1"/>
    </source>
</evidence>
<feature type="compositionally biased region" description="Pro residues" evidence="1">
    <location>
        <begin position="297"/>
        <end position="312"/>
    </location>
</feature>
<feature type="compositionally biased region" description="Basic and acidic residues" evidence="1">
    <location>
        <begin position="72"/>
        <end position="86"/>
    </location>
</feature>
<feature type="compositionally biased region" description="Pro residues" evidence="1">
    <location>
        <begin position="99"/>
        <end position="123"/>
    </location>
</feature>
<dbReference type="Gene3D" id="3.30.70.330">
    <property type="match status" value="1"/>
</dbReference>
<dbReference type="SUPFAM" id="SSF54928">
    <property type="entry name" value="RNA-binding domain, RBD"/>
    <property type="match status" value="1"/>
</dbReference>
<proteinExistence type="predicted"/>
<feature type="compositionally biased region" description="Low complexity" evidence="1">
    <location>
        <begin position="88"/>
        <end position="98"/>
    </location>
</feature>
<dbReference type="InterPro" id="IPR039884">
    <property type="entry name" value="R3HC1/R3HCL"/>
</dbReference>
<organism evidence="2 3">
    <name type="scientific">Paratrimastix pyriformis</name>
    <dbReference type="NCBI Taxonomy" id="342808"/>
    <lineage>
        <taxon>Eukaryota</taxon>
        <taxon>Metamonada</taxon>
        <taxon>Preaxostyla</taxon>
        <taxon>Paratrimastigidae</taxon>
        <taxon>Paratrimastix</taxon>
    </lineage>
</organism>
<dbReference type="PANTHER" id="PTHR21678">
    <property type="entry name" value="GROWTH INHIBITION AND DIFFERENTIATION RELATED PROTEIN 88"/>
    <property type="match status" value="1"/>
</dbReference>
<feature type="region of interest" description="Disordered" evidence="1">
    <location>
        <begin position="36"/>
        <end position="154"/>
    </location>
</feature>
<name>A0ABQ8UV47_9EUKA</name>
<dbReference type="EMBL" id="JAPMOS010000001">
    <property type="protein sequence ID" value="KAJ4462974.1"/>
    <property type="molecule type" value="Genomic_DNA"/>
</dbReference>
<feature type="compositionally biased region" description="Low complexity" evidence="1">
    <location>
        <begin position="47"/>
        <end position="57"/>
    </location>
</feature>
<accession>A0ABQ8UV47</accession>
<dbReference type="PANTHER" id="PTHR21678:SF0">
    <property type="entry name" value="C3H1-TYPE DOMAIN-CONTAINING PROTEIN"/>
    <property type="match status" value="1"/>
</dbReference>
<feature type="compositionally biased region" description="Basic and acidic residues" evidence="1">
    <location>
        <begin position="388"/>
        <end position="399"/>
    </location>
</feature>
<comment type="caution">
    <text evidence="2">The sequence shown here is derived from an EMBL/GenBank/DDBJ whole genome shotgun (WGS) entry which is preliminary data.</text>
</comment>